<dbReference type="Proteomes" id="UP001470230">
    <property type="component" value="Unassembled WGS sequence"/>
</dbReference>
<name>A0ABR2K0N5_9EUKA</name>
<accession>A0ABR2K0N5</accession>
<sequence>MTENPFYIEVDNFDYVIEDDIGHMITMNNEQIYAPVLALDNKSGVCYFLQKHYFFNEDASKIIVVGPNNTILGQNIHEYSYKQSKQLCYQAVYAVACAMYELHQNGIAFGEFDLKLFGRNEQTF</sequence>
<evidence type="ECO:0000313" key="1">
    <source>
        <dbReference type="EMBL" id="KAK8884536.1"/>
    </source>
</evidence>
<reference evidence="1 2" key="1">
    <citation type="submission" date="2024-04" db="EMBL/GenBank/DDBJ databases">
        <title>Tritrichomonas musculus Genome.</title>
        <authorList>
            <person name="Alves-Ferreira E."/>
            <person name="Grigg M."/>
            <person name="Lorenzi H."/>
            <person name="Galac M."/>
        </authorList>
    </citation>
    <scope>NUCLEOTIDE SEQUENCE [LARGE SCALE GENOMIC DNA]</scope>
    <source>
        <strain evidence="1 2">EAF2021</strain>
    </source>
</reference>
<evidence type="ECO:0008006" key="3">
    <source>
        <dbReference type="Google" id="ProtNLM"/>
    </source>
</evidence>
<proteinExistence type="predicted"/>
<protein>
    <recommendedName>
        <fullName evidence="3">Protein kinase domain-containing protein</fullName>
    </recommendedName>
</protein>
<evidence type="ECO:0000313" key="2">
    <source>
        <dbReference type="Proteomes" id="UP001470230"/>
    </source>
</evidence>
<gene>
    <name evidence="1" type="ORF">M9Y10_043650</name>
</gene>
<dbReference type="EMBL" id="JAPFFF010000008">
    <property type="protein sequence ID" value="KAK8884536.1"/>
    <property type="molecule type" value="Genomic_DNA"/>
</dbReference>
<organism evidence="1 2">
    <name type="scientific">Tritrichomonas musculus</name>
    <dbReference type="NCBI Taxonomy" id="1915356"/>
    <lineage>
        <taxon>Eukaryota</taxon>
        <taxon>Metamonada</taxon>
        <taxon>Parabasalia</taxon>
        <taxon>Tritrichomonadida</taxon>
        <taxon>Tritrichomonadidae</taxon>
        <taxon>Tritrichomonas</taxon>
    </lineage>
</organism>
<comment type="caution">
    <text evidence="1">The sequence shown here is derived from an EMBL/GenBank/DDBJ whole genome shotgun (WGS) entry which is preliminary data.</text>
</comment>
<keyword evidence="2" id="KW-1185">Reference proteome</keyword>